<evidence type="ECO:0000313" key="1">
    <source>
        <dbReference type="EMBL" id="ETX12712.1"/>
    </source>
</evidence>
<gene>
    <name evidence="1" type="ORF">MUS1_03290</name>
</gene>
<accession>X7E9T0</accession>
<keyword evidence="2" id="KW-1185">Reference proteome</keyword>
<sequence>MGCLYIALLQFSALSWGGLTVSACKRFILLLLIKKKQESRDSIGDRLKDFHKKKLNNRVFLHRKEAELWCVMLEHALLSFANGSTD</sequence>
<protein>
    <submittedName>
        <fullName evidence="1">Uncharacterized protein</fullName>
    </submittedName>
</protein>
<dbReference type="AlphaFoldDB" id="X7E9T0"/>
<comment type="caution">
    <text evidence="1">The sequence shown here is derived from an EMBL/GenBank/DDBJ whole genome shotgun (WGS) entry which is preliminary data.</text>
</comment>
<dbReference type="STRING" id="1122207.MUS1_03290"/>
<organism evidence="1 2">
    <name type="scientific">Marinomonas ushuaiensis DSM 15871</name>
    <dbReference type="NCBI Taxonomy" id="1122207"/>
    <lineage>
        <taxon>Bacteria</taxon>
        <taxon>Pseudomonadati</taxon>
        <taxon>Pseudomonadota</taxon>
        <taxon>Gammaproteobacteria</taxon>
        <taxon>Oceanospirillales</taxon>
        <taxon>Oceanospirillaceae</taxon>
        <taxon>Marinomonas</taxon>
    </lineage>
</organism>
<evidence type="ECO:0000313" key="2">
    <source>
        <dbReference type="Proteomes" id="UP000054058"/>
    </source>
</evidence>
<reference evidence="1 2" key="1">
    <citation type="submission" date="2014-01" db="EMBL/GenBank/DDBJ databases">
        <title>Marinomonas ushuaiensis DSM 15871 Genome Sequencing.</title>
        <authorList>
            <person name="Lai Q."/>
            <person name="Shao Z.S."/>
        </authorList>
    </citation>
    <scope>NUCLEOTIDE SEQUENCE [LARGE SCALE GENOMIC DNA]</scope>
    <source>
        <strain evidence="1 2">DSM 15871</strain>
    </source>
</reference>
<dbReference type="Proteomes" id="UP000054058">
    <property type="component" value="Unassembled WGS sequence"/>
</dbReference>
<name>X7E9T0_9GAMM</name>
<dbReference type="EMBL" id="JAMB01000001">
    <property type="protein sequence ID" value="ETX12712.1"/>
    <property type="molecule type" value="Genomic_DNA"/>
</dbReference>
<proteinExistence type="predicted"/>